<accession>A0A2U1KXE4</accession>
<sequence>MQAVSNGPSTSSNTNELDHKLTTDIRDMLDSINPLVKEFRMAGERIRTKDDQSLKLKLIGTRARDGRDYNLPTASEVAALIVGDFDETKNKRNIILHRQDGDLKRISELHPSYLAMQYPLLFPYADNDVLSVTTNASAPQMMKTLAKCYFGVIEKDLVSKYSLSPRQVVILNCIRALHAQDFLFTIPIDGLGQRMNHRQFRSVLCYRLTVHMFSEVSLLPEL</sequence>
<dbReference type="Proteomes" id="UP000245207">
    <property type="component" value="Unassembled WGS sequence"/>
</dbReference>
<dbReference type="OrthoDB" id="1928976at2759"/>
<comment type="caution">
    <text evidence="1">The sequence shown here is derived from an EMBL/GenBank/DDBJ whole genome shotgun (WGS) entry which is preliminary data.</text>
</comment>
<proteinExistence type="predicted"/>
<dbReference type="PANTHER" id="PTHR45786:SF74">
    <property type="entry name" value="ATP-DEPENDENT DNA HELICASE"/>
    <property type="match status" value="1"/>
</dbReference>
<evidence type="ECO:0000313" key="2">
    <source>
        <dbReference type="Proteomes" id="UP000245207"/>
    </source>
</evidence>
<protein>
    <recommendedName>
        <fullName evidence="3">Helitron helicase-like domain-containing protein</fullName>
    </recommendedName>
</protein>
<name>A0A2U1KXE4_ARTAN</name>
<dbReference type="EMBL" id="PKPP01013106">
    <property type="protein sequence ID" value="PWA41403.1"/>
    <property type="molecule type" value="Genomic_DNA"/>
</dbReference>
<dbReference type="PANTHER" id="PTHR45786">
    <property type="entry name" value="DNA BINDING PROTEIN-LIKE"/>
    <property type="match status" value="1"/>
</dbReference>
<dbReference type="AlphaFoldDB" id="A0A2U1KXE4"/>
<keyword evidence="2" id="KW-1185">Reference proteome</keyword>
<evidence type="ECO:0008006" key="3">
    <source>
        <dbReference type="Google" id="ProtNLM"/>
    </source>
</evidence>
<reference evidence="1 2" key="1">
    <citation type="journal article" date="2018" name="Mol. Plant">
        <title>The genome of Artemisia annua provides insight into the evolution of Asteraceae family and artemisinin biosynthesis.</title>
        <authorList>
            <person name="Shen Q."/>
            <person name="Zhang L."/>
            <person name="Liao Z."/>
            <person name="Wang S."/>
            <person name="Yan T."/>
            <person name="Shi P."/>
            <person name="Liu M."/>
            <person name="Fu X."/>
            <person name="Pan Q."/>
            <person name="Wang Y."/>
            <person name="Lv Z."/>
            <person name="Lu X."/>
            <person name="Zhang F."/>
            <person name="Jiang W."/>
            <person name="Ma Y."/>
            <person name="Chen M."/>
            <person name="Hao X."/>
            <person name="Li L."/>
            <person name="Tang Y."/>
            <person name="Lv G."/>
            <person name="Zhou Y."/>
            <person name="Sun X."/>
            <person name="Brodelius P.E."/>
            <person name="Rose J.K.C."/>
            <person name="Tang K."/>
        </authorList>
    </citation>
    <scope>NUCLEOTIDE SEQUENCE [LARGE SCALE GENOMIC DNA]</scope>
    <source>
        <strain evidence="2">cv. Huhao1</strain>
        <tissue evidence="1">Leaf</tissue>
    </source>
</reference>
<organism evidence="1 2">
    <name type="scientific">Artemisia annua</name>
    <name type="common">Sweet wormwood</name>
    <dbReference type="NCBI Taxonomy" id="35608"/>
    <lineage>
        <taxon>Eukaryota</taxon>
        <taxon>Viridiplantae</taxon>
        <taxon>Streptophyta</taxon>
        <taxon>Embryophyta</taxon>
        <taxon>Tracheophyta</taxon>
        <taxon>Spermatophyta</taxon>
        <taxon>Magnoliopsida</taxon>
        <taxon>eudicotyledons</taxon>
        <taxon>Gunneridae</taxon>
        <taxon>Pentapetalae</taxon>
        <taxon>asterids</taxon>
        <taxon>campanulids</taxon>
        <taxon>Asterales</taxon>
        <taxon>Asteraceae</taxon>
        <taxon>Asteroideae</taxon>
        <taxon>Anthemideae</taxon>
        <taxon>Artemisiinae</taxon>
        <taxon>Artemisia</taxon>
    </lineage>
</organism>
<gene>
    <name evidence="1" type="ORF">CTI12_AA552670</name>
</gene>
<dbReference type="STRING" id="35608.A0A2U1KXE4"/>
<evidence type="ECO:0000313" key="1">
    <source>
        <dbReference type="EMBL" id="PWA41403.1"/>
    </source>
</evidence>